<dbReference type="NCBIfam" id="TIGR04272">
    <property type="entry name" value="cxxc_cxxc_Mbark"/>
    <property type="match status" value="1"/>
</dbReference>
<dbReference type="Pfam" id="PF23477">
    <property type="entry name" value="zf_Tbcl_2"/>
    <property type="match status" value="1"/>
</dbReference>
<gene>
    <name evidence="4" type="ORF">LCGC14_1688320</name>
</gene>
<dbReference type="AlphaFoldDB" id="A0A0F9HLN9"/>
<organism evidence="4">
    <name type="scientific">marine sediment metagenome</name>
    <dbReference type="NCBI Taxonomy" id="412755"/>
    <lineage>
        <taxon>unclassified sequences</taxon>
        <taxon>metagenomes</taxon>
        <taxon>ecological metagenomes</taxon>
    </lineage>
</organism>
<dbReference type="EMBL" id="LAZR01014728">
    <property type="protein sequence ID" value="KKM16196.1"/>
    <property type="molecule type" value="Genomic_DNA"/>
</dbReference>
<protein>
    <submittedName>
        <fullName evidence="4">Uncharacterized protein</fullName>
    </submittedName>
</protein>
<evidence type="ECO:0000259" key="2">
    <source>
        <dbReference type="Pfam" id="PF13451"/>
    </source>
</evidence>
<comment type="caution">
    <text evidence="4">The sequence shown here is derived from an EMBL/GenBank/DDBJ whole genome shotgun (WGS) entry which is preliminary data.</text>
</comment>
<name>A0A0F9HLN9_9ZZZZ</name>
<proteinExistence type="predicted"/>
<sequence>MSYQDRTLTCQDCGQSFTFSADDQQYHAEKGYTNEPKRCSSCRQARRSERGDGGYSSYGSSRREMHPAVCAQCGKDTQVPFLPRGDRPVYCSDCFSKQPSSAGRY</sequence>
<evidence type="ECO:0000256" key="1">
    <source>
        <dbReference type="SAM" id="MobiDB-lite"/>
    </source>
</evidence>
<feature type="domain" description="Probable zinc-binding" evidence="2">
    <location>
        <begin position="4"/>
        <end position="50"/>
    </location>
</feature>
<dbReference type="InterPro" id="IPR026363">
    <property type="entry name" value="CxxC-x17-CxxC_dom"/>
</dbReference>
<evidence type="ECO:0000259" key="3">
    <source>
        <dbReference type="Pfam" id="PF23477"/>
    </source>
</evidence>
<evidence type="ECO:0000313" key="4">
    <source>
        <dbReference type="EMBL" id="KKM16196.1"/>
    </source>
</evidence>
<feature type="region of interest" description="Disordered" evidence="1">
    <location>
        <begin position="32"/>
        <end position="61"/>
    </location>
</feature>
<accession>A0A0F9HLN9</accession>
<reference evidence="4" key="1">
    <citation type="journal article" date="2015" name="Nature">
        <title>Complex archaea that bridge the gap between prokaryotes and eukaryotes.</title>
        <authorList>
            <person name="Spang A."/>
            <person name="Saw J.H."/>
            <person name="Jorgensen S.L."/>
            <person name="Zaremba-Niedzwiedzka K."/>
            <person name="Martijn J."/>
            <person name="Lind A.E."/>
            <person name="van Eijk R."/>
            <person name="Schleper C."/>
            <person name="Guy L."/>
            <person name="Ettema T.J."/>
        </authorList>
    </citation>
    <scope>NUCLEOTIDE SEQUENCE</scope>
</reference>
<feature type="domain" description="CxxC-x17-CxxC" evidence="3">
    <location>
        <begin position="63"/>
        <end position="98"/>
    </location>
</feature>
<dbReference type="Pfam" id="PF13451">
    <property type="entry name" value="zf_Tbcl"/>
    <property type="match status" value="1"/>
</dbReference>
<dbReference type="InterPro" id="IPR025306">
    <property type="entry name" value="Zn-bnd_dom_prob"/>
</dbReference>